<dbReference type="AlphaFoldDB" id="A0AA35SPY9"/>
<dbReference type="EMBL" id="CASHTH010002643">
    <property type="protein sequence ID" value="CAI8033153.1"/>
    <property type="molecule type" value="Genomic_DNA"/>
</dbReference>
<dbReference type="SMART" id="SM00325">
    <property type="entry name" value="RhoGEF"/>
    <property type="match status" value="1"/>
</dbReference>
<dbReference type="PROSITE" id="PS50010">
    <property type="entry name" value="DH_2"/>
    <property type="match status" value="1"/>
</dbReference>
<dbReference type="InterPro" id="IPR035899">
    <property type="entry name" value="DBL_dom_sf"/>
</dbReference>
<feature type="region of interest" description="Disordered" evidence="1">
    <location>
        <begin position="1"/>
        <end position="115"/>
    </location>
</feature>
<dbReference type="Proteomes" id="UP001174909">
    <property type="component" value="Unassembled WGS sequence"/>
</dbReference>
<feature type="region of interest" description="Disordered" evidence="1">
    <location>
        <begin position="381"/>
        <end position="413"/>
    </location>
</feature>
<feature type="compositionally biased region" description="Polar residues" evidence="1">
    <location>
        <begin position="8"/>
        <end position="22"/>
    </location>
</feature>
<accession>A0AA35SPY9</accession>
<feature type="compositionally biased region" description="Basic and acidic residues" evidence="1">
    <location>
        <begin position="531"/>
        <end position="555"/>
    </location>
</feature>
<feature type="domain" description="DH" evidence="2">
    <location>
        <begin position="161"/>
        <end position="349"/>
    </location>
</feature>
<dbReference type="PANTHER" id="PTHR45924">
    <property type="entry name" value="FI17866P1"/>
    <property type="match status" value="1"/>
</dbReference>
<evidence type="ECO:0000313" key="3">
    <source>
        <dbReference type="EMBL" id="CAI8033153.1"/>
    </source>
</evidence>
<dbReference type="SUPFAM" id="SSF48065">
    <property type="entry name" value="DBL homology domain (DH-domain)"/>
    <property type="match status" value="1"/>
</dbReference>
<dbReference type="GO" id="GO:0031267">
    <property type="term" value="F:small GTPase binding"/>
    <property type="evidence" value="ECO:0007669"/>
    <property type="project" value="TreeGrafter"/>
</dbReference>
<keyword evidence="4" id="KW-1185">Reference proteome</keyword>
<feature type="region of interest" description="Disordered" evidence="1">
    <location>
        <begin position="471"/>
        <end position="555"/>
    </location>
</feature>
<feature type="region of interest" description="Disordered" evidence="1">
    <location>
        <begin position="346"/>
        <end position="365"/>
    </location>
</feature>
<dbReference type="PANTHER" id="PTHR45924:SF2">
    <property type="entry name" value="FI17866P1"/>
    <property type="match status" value="1"/>
</dbReference>
<feature type="compositionally biased region" description="Basic residues" evidence="1">
    <location>
        <begin position="392"/>
        <end position="408"/>
    </location>
</feature>
<proteinExistence type="predicted"/>
<dbReference type="CDD" id="cd00160">
    <property type="entry name" value="RhoGEF"/>
    <property type="match status" value="1"/>
</dbReference>
<feature type="compositionally biased region" description="Basic and acidic residues" evidence="1">
    <location>
        <begin position="83"/>
        <end position="103"/>
    </location>
</feature>
<name>A0AA35SPY9_GEOBA</name>
<protein>
    <submittedName>
        <fullName evidence="3">Pleckstrin homology domain-containing family G member 3</fullName>
    </submittedName>
</protein>
<reference evidence="3" key="1">
    <citation type="submission" date="2023-03" db="EMBL/GenBank/DDBJ databases">
        <authorList>
            <person name="Steffen K."/>
            <person name="Cardenas P."/>
        </authorList>
    </citation>
    <scope>NUCLEOTIDE SEQUENCE</scope>
</reference>
<sequence>MAAAVMTRPTSNKPGTMSSSQPKIRLNIPPRLHLGNGAASSLRDSLPTLSPSSVSGSEGSSRTRSCSHTGPGRAAESTRVSQHRRDNERDRATGGREGKERAQLEVGGGGRRERSSRLVLNGELVESQLSPRTQESIFQVFSFDTRAADFEESVSQMWPHRCSFVVKELIETERAYVEALGDIIKGYITPLYGYLLSSGDGPNFTRTVFCNIVKIHCYHLDLLDSMQSLCSKPKQLAQLFLDRDFGLYTEYCTNYSKGNEHLEQCLASSSDLQTFILDCQLKLDHSLPLHSHLIKPVQRILKYPLLLEELVKNFDESHVAYSTVEAKKKSLTPSAIARIRSKEVEGLQRRRTMTPVSPNSPTTTRFLTVPGRSKRSISVEPGEVGTADRVQYRRSRRRRNRKKHGRRHMSVEDLYPNELATASSSEDDHLARVSDLKSFFENLNTPSSETAATKSPVVEVAPLVRSKVSMFENPNSAEDEGKRERHTNAVPEEIHSDWPSVRKTSCKFGSPSHSLTSSSSSSGKGSGKEQGNGKKEQPKGKEQGKAKGSRSKRDS</sequence>
<evidence type="ECO:0000256" key="1">
    <source>
        <dbReference type="SAM" id="MobiDB-lite"/>
    </source>
</evidence>
<feature type="compositionally biased region" description="Low complexity" evidence="1">
    <location>
        <begin position="45"/>
        <end position="67"/>
    </location>
</feature>
<feature type="compositionally biased region" description="Polar residues" evidence="1">
    <location>
        <begin position="354"/>
        <end position="365"/>
    </location>
</feature>
<gene>
    <name evidence="3" type="ORF">GBAR_LOCUS18695</name>
</gene>
<dbReference type="InterPro" id="IPR000219">
    <property type="entry name" value="DH_dom"/>
</dbReference>
<feature type="compositionally biased region" description="Basic and acidic residues" evidence="1">
    <location>
        <begin position="479"/>
        <end position="496"/>
    </location>
</feature>
<organism evidence="3 4">
    <name type="scientific">Geodia barretti</name>
    <name type="common">Barrett's horny sponge</name>
    <dbReference type="NCBI Taxonomy" id="519541"/>
    <lineage>
        <taxon>Eukaryota</taxon>
        <taxon>Metazoa</taxon>
        <taxon>Porifera</taxon>
        <taxon>Demospongiae</taxon>
        <taxon>Heteroscleromorpha</taxon>
        <taxon>Tetractinellida</taxon>
        <taxon>Astrophorina</taxon>
        <taxon>Geodiidae</taxon>
        <taxon>Geodia</taxon>
    </lineage>
</organism>
<dbReference type="Pfam" id="PF00621">
    <property type="entry name" value="RhoGEF"/>
    <property type="match status" value="1"/>
</dbReference>
<dbReference type="Gene3D" id="1.20.900.10">
    <property type="entry name" value="Dbl homology (DH) domain"/>
    <property type="match status" value="1"/>
</dbReference>
<dbReference type="GO" id="GO:0005085">
    <property type="term" value="F:guanyl-nucleotide exchange factor activity"/>
    <property type="evidence" value="ECO:0007669"/>
    <property type="project" value="InterPro"/>
</dbReference>
<comment type="caution">
    <text evidence="3">The sequence shown here is derived from an EMBL/GenBank/DDBJ whole genome shotgun (WGS) entry which is preliminary data.</text>
</comment>
<evidence type="ECO:0000259" key="2">
    <source>
        <dbReference type="PROSITE" id="PS50010"/>
    </source>
</evidence>
<evidence type="ECO:0000313" key="4">
    <source>
        <dbReference type="Proteomes" id="UP001174909"/>
    </source>
</evidence>